<keyword evidence="2" id="KW-1003">Cell membrane</keyword>
<evidence type="ECO:0000313" key="8">
    <source>
        <dbReference type="EMBL" id="EGD54098.1"/>
    </source>
</evidence>
<evidence type="ECO:0000259" key="7">
    <source>
        <dbReference type="SMART" id="SM00014"/>
    </source>
</evidence>
<dbReference type="SUPFAM" id="SSF48317">
    <property type="entry name" value="Acid phosphatase/Vanadium-dependent haloperoxidase"/>
    <property type="match status" value="1"/>
</dbReference>
<evidence type="ECO:0000256" key="3">
    <source>
        <dbReference type="ARBA" id="ARBA00022692"/>
    </source>
</evidence>
<keyword evidence="5" id="KW-1133">Transmembrane helix</keyword>
<dbReference type="InterPro" id="IPR000326">
    <property type="entry name" value="PAP2/HPO"/>
</dbReference>
<proteinExistence type="predicted"/>
<comment type="caution">
    <text evidence="8">The sequence shown here is derived from an EMBL/GenBank/DDBJ whole genome shotgun (WGS) entry which is preliminary data.</text>
</comment>
<evidence type="ECO:0000256" key="2">
    <source>
        <dbReference type="ARBA" id="ARBA00022475"/>
    </source>
</evidence>
<dbReference type="CDD" id="cd01610">
    <property type="entry name" value="PAP2_like"/>
    <property type="match status" value="1"/>
</dbReference>
<dbReference type="GO" id="GO:0016787">
    <property type="term" value="F:hydrolase activity"/>
    <property type="evidence" value="ECO:0007669"/>
    <property type="project" value="UniProtKB-KW"/>
</dbReference>
<dbReference type="EMBL" id="AEUD01000014">
    <property type="protein sequence ID" value="EGD54098.1"/>
    <property type="molecule type" value="Genomic_DNA"/>
</dbReference>
<dbReference type="PANTHER" id="PTHR14969:SF62">
    <property type="entry name" value="DECAPRENYLPHOSPHORYL-5-PHOSPHORIBOSE PHOSPHATASE RV3807C-RELATED"/>
    <property type="match status" value="1"/>
</dbReference>
<keyword evidence="6" id="KW-0472">Membrane</keyword>
<dbReference type="Gene3D" id="1.20.144.10">
    <property type="entry name" value="Phosphatidic acid phosphatase type 2/haloperoxidase"/>
    <property type="match status" value="1"/>
</dbReference>
<organism evidence="8 9">
    <name type="scientific">Gordonia neofelifaecis NRRL B-59395</name>
    <dbReference type="NCBI Taxonomy" id="644548"/>
    <lineage>
        <taxon>Bacteria</taxon>
        <taxon>Bacillati</taxon>
        <taxon>Actinomycetota</taxon>
        <taxon>Actinomycetes</taxon>
        <taxon>Mycobacteriales</taxon>
        <taxon>Gordoniaceae</taxon>
        <taxon>Gordonia</taxon>
    </lineage>
</organism>
<evidence type="ECO:0000256" key="6">
    <source>
        <dbReference type="ARBA" id="ARBA00023136"/>
    </source>
</evidence>
<feature type="domain" description="Phosphatidic acid phosphatase type 2/haloperoxidase" evidence="7">
    <location>
        <begin position="65"/>
        <end position="174"/>
    </location>
</feature>
<evidence type="ECO:0000313" key="9">
    <source>
        <dbReference type="Proteomes" id="UP000035065"/>
    </source>
</evidence>
<keyword evidence="3" id="KW-0812">Transmembrane</keyword>
<keyword evidence="4" id="KW-0378">Hydrolase</keyword>
<dbReference type="GO" id="GO:0005886">
    <property type="term" value="C:plasma membrane"/>
    <property type="evidence" value="ECO:0007669"/>
    <property type="project" value="UniProtKB-SubCell"/>
</dbReference>
<protein>
    <submittedName>
        <fullName evidence="8">Phosphoesterase PA-phosphatase related protein</fullName>
    </submittedName>
</protein>
<dbReference type="AlphaFoldDB" id="F1YMH3"/>
<sequence>MAEPATGEAAVLVAVQSAIADRPGVLEGARGLSHFGEHSLGWLALAGAGAYAAHRRGDVTARRRYLEAGAGAFVAHAASVVIKRVIRRKRPSHPDIRVGVGTPSKLSFPSSHATSTTAAAILLGRATGSPAAQVLVPAAVVPPMLLSRLVLGVHYPSDVAAGALVGAVTAGAVIAADANARKRDSSK</sequence>
<dbReference type="InterPro" id="IPR036938">
    <property type="entry name" value="PAP2/HPO_sf"/>
</dbReference>
<gene>
    <name evidence="8" type="ORF">SCNU_15289</name>
</gene>
<name>F1YMH3_9ACTN</name>
<keyword evidence="9" id="KW-1185">Reference proteome</keyword>
<evidence type="ECO:0000256" key="4">
    <source>
        <dbReference type="ARBA" id="ARBA00022801"/>
    </source>
</evidence>
<dbReference type="PANTHER" id="PTHR14969">
    <property type="entry name" value="SPHINGOSINE-1-PHOSPHATE PHOSPHOHYDROLASE"/>
    <property type="match status" value="1"/>
</dbReference>
<comment type="subcellular location">
    <subcellularLocation>
        <location evidence="1">Cell membrane</location>
        <topology evidence="1">Multi-pass membrane protein</topology>
    </subcellularLocation>
</comment>
<evidence type="ECO:0000256" key="1">
    <source>
        <dbReference type="ARBA" id="ARBA00004651"/>
    </source>
</evidence>
<dbReference type="SMART" id="SM00014">
    <property type="entry name" value="acidPPc"/>
    <property type="match status" value="1"/>
</dbReference>
<reference evidence="8 9" key="1">
    <citation type="journal article" date="2011" name="J. Bacteriol.">
        <title>Draft Genome Sequence of Gordonia neofelifaecis NRRL B-59395, a Cholesterol-Degrading Actinomycete.</title>
        <authorList>
            <person name="Ge F."/>
            <person name="Li W."/>
            <person name="Chen G."/>
            <person name="Liu Y."/>
            <person name="Zhang G."/>
            <person name="Yong B."/>
            <person name="Wang Q."/>
            <person name="Wang N."/>
            <person name="Huang Z."/>
            <person name="Li W."/>
            <person name="Wang J."/>
            <person name="Wu C."/>
            <person name="Xie Q."/>
            <person name="Liu G."/>
        </authorList>
    </citation>
    <scope>NUCLEOTIDE SEQUENCE [LARGE SCALE GENOMIC DNA]</scope>
    <source>
        <strain evidence="8 9">NRRL B-59395</strain>
    </source>
</reference>
<dbReference type="eggNOG" id="COG0671">
    <property type="taxonomic scope" value="Bacteria"/>
</dbReference>
<dbReference type="STRING" id="644548.SCNU_15289"/>
<dbReference type="Proteomes" id="UP000035065">
    <property type="component" value="Unassembled WGS sequence"/>
</dbReference>
<accession>F1YMH3</accession>
<dbReference type="Pfam" id="PF01569">
    <property type="entry name" value="PAP2"/>
    <property type="match status" value="1"/>
</dbReference>
<evidence type="ECO:0000256" key="5">
    <source>
        <dbReference type="ARBA" id="ARBA00022989"/>
    </source>
</evidence>